<keyword evidence="1" id="KW-0732">Signal</keyword>
<dbReference type="EMBL" id="KZ825920">
    <property type="protein sequence ID" value="PYH92295.1"/>
    <property type="molecule type" value="Genomic_DNA"/>
</dbReference>
<sequence length="301" mass="33967">MAKLSLLWLFITAVISFSPAALGATATQPPTYSIEELWGLQTKFWDAFLYPANVNETRAINSTIFTPDLCRVDVTRVFNGSELNTEYIFGLFSDPDHFGLFGIPISYSITQFSGNGNIASVTAVVTFKVISFGGFLVPVTIDTWSMWDTNGQIEQYDSTFRWFGFLLDTLIETLATQQNTTTTQATTFLSQAFATAICKTHDQYCTGDNQQYTIASTCYKFLTEDIPFGKDYEIGMNTLLCREVHEYMVRFDPDMHCPHIGPSGGEYCVNDQTYAQKVLQKYFRKSWLAYGPVDQDIWLGD</sequence>
<keyword evidence="3" id="KW-1185">Reference proteome</keyword>
<reference evidence="2 3" key="1">
    <citation type="submission" date="2018-02" db="EMBL/GenBank/DDBJ databases">
        <title>The genomes of Aspergillus section Nigri reveals drivers in fungal speciation.</title>
        <authorList>
            <consortium name="DOE Joint Genome Institute"/>
            <person name="Vesth T.C."/>
            <person name="Nybo J."/>
            <person name="Theobald S."/>
            <person name="Brandl J."/>
            <person name="Frisvad J.C."/>
            <person name="Nielsen K.F."/>
            <person name="Lyhne E.K."/>
            <person name="Kogle M.E."/>
            <person name="Kuo A."/>
            <person name="Riley R."/>
            <person name="Clum A."/>
            <person name="Nolan M."/>
            <person name="Lipzen A."/>
            <person name="Salamov A."/>
            <person name="Henrissat B."/>
            <person name="Wiebenga A."/>
            <person name="De vries R.P."/>
            <person name="Grigoriev I.V."/>
            <person name="Mortensen U.H."/>
            <person name="Andersen M.R."/>
            <person name="Baker S.E."/>
        </authorList>
    </citation>
    <scope>NUCLEOTIDE SEQUENCE [LARGE SCALE GENOMIC DNA]</scope>
    <source>
        <strain evidence="2 3">CBS 707.79</strain>
    </source>
</reference>
<accession>A0A319D499</accession>
<dbReference type="OrthoDB" id="10010954at2759"/>
<dbReference type="VEuPathDB" id="FungiDB:BO71DRAFT_383817"/>
<dbReference type="AlphaFoldDB" id="A0A319D499"/>
<gene>
    <name evidence="2" type="ORF">BO71DRAFT_383817</name>
</gene>
<feature type="chain" id="PRO_5016268475" evidence="1">
    <location>
        <begin position="24"/>
        <end position="301"/>
    </location>
</feature>
<evidence type="ECO:0000256" key="1">
    <source>
        <dbReference type="SAM" id="SignalP"/>
    </source>
</evidence>
<protein>
    <submittedName>
        <fullName evidence="2">Uncharacterized protein</fullName>
    </submittedName>
</protein>
<proteinExistence type="predicted"/>
<evidence type="ECO:0000313" key="2">
    <source>
        <dbReference type="EMBL" id="PYH92295.1"/>
    </source>
</evidence>
<organism evidence="2 3">
    <name type="scientific">Aspergillus ellipticus CBS 707.79</name>
    <dbReference type="NCBI Taxonomy" id="1448320"/>
    <lineage>
        <taxon>Eukaryota</taxon>
        <taxon>Fungi</taxon>
        <taxon>Dikarya</taxon>
        <taxon>Ascomycota</taxon>
        <taxon>Pezizomycotina</taxon>
        <taxon>Eurotiomycetes</taxon>
        <taxon>Eurotiomycetidae</taxon>
        <taxon>Eurotiales</taxon>
        <taxon>Aspergillaceae</taxon>
        <taxon>Aspergillus</taxon>
        <taxon>Aspergillus subgen. Circumdati</taxon>
    </lineage>
</organism>
<evidence type="ECO:0000313" key="3">
    <source>
        <dbReference type="Proteomes" id="UP000247810"/>
    </source>
</evidence>
<feature type="signal peptide" evidence="1">
    <location>
        <begin position="1"/>
        <end position="23"/>
    </location>
</feature>
<dbReference type="Proteomes" id="UP000247810">
    <property type="component" value="Unassembled WGS sequence"/>
</dbReference>
<name>A0A319D499_9EURO</name>